<proteinExistence type="predicted"/>
<sequence>MNAEEWAELAVNRIVAISANAPPQVREQAFAYKAMIKALLIDYFDKVARSERSTAKTIWDQEGLEGLMNYFEDV</sequence>
<dbReference type="AlphaFoldDB" id="A0A383AJW6"/>
<name>A0A383AJW6_9ZZZZ</name>
<gene>
    <name evidence="1" type="ORF">METZ01_LOCUS460713</name>
</gene>
<protein>
    <submittedName>
        <fullName evidence="1">Uncharacterized protein</fullName>
    </submittedName>
</protein>
<dbReference type="EMBL" id="UINC01192622">
    <property type="protein sequence ID" value="SVE07859.1"/>
    <property type="molecule type" value="Genomic_DNA"/>
</dbReference>
<reference evidence="1" key="1">
    <citation type="submission" date="2018-05" db="EMBL/GenBank/DDBJ databases">
        <authorList>
            <person name="Lanie J.A."/>
            <person name="Ng W.-L."/>
            <person name="Kazmierczak K.M."/>
            <person name="Andrzejewski T.M."/>
            <person name="Davidsen T.M."/>
            <person name="Wayne K.J."/>
            <person name="Tettelin H."/>
            <person name="Glass J.I."/>
            <person name="Rusch D."/>
            <person name="Podicherti R."/>
            <person name="Tsui H.-C.T."/>
            <person name="Winkler M.E."/>
        </authorList>
    </citation>
    <scope>NUCLEOTIDE SEQUENCE</scope>
</reference>
<evidence type="ECO:0000313" key="1">
    <source>
        <dbReference type="EMBL" id="SVE07859.1"/>
    </source>
</evidence>
<accession>A0A383AJW6</accession>
<organism evidence="1">
    <name type="scientific">marine metagenome</name>
    <dbReference type="NCBI Taxonomy" id="408172"/>
    <lineage>
        <taxon>unclassified sequences</taxon>
        <taxon>metagenomes</taxon>
        <taxon>ecological metagenomes</taxon>
    </lineage>
</organism>